<gene>
    <name evidence="5" type="ORF">ACFFJC_10925</name>
</gene>
<dbReference type="Gene3D" id="1.25.40.10">
    <property type="entry name" value="Tetratricopeptide repeat domain"/>
    <property type="match status" value="1"/>
</dbReference>
<dbReference type="Proteomes" id="UP001589798">
    <property type="component" value="Unassembled WGS sequence"/>
</dbReference>
<evidence type="ECO:0000313" key="5">
    <source>
        <dbReference type="EMBL" id="MFC0204784.1"/>
    </source>
</evidence>
<dbReference type="InterPro" id="IPR011990">
    <property type="entry name" value="TPR-like_helical_dom_sf"/>
</dbReference>
<dbReference type="EMBL" id="JBHLWK010000013">
    <property type="protein sequence ID" value="MFC0204784.1"/>
    <property type="molecule type" value="Genomic_DNA"/>
</dbReference>
<evidence type="ECO:0000256" key="1">
    <source>
        <dbReference type="ARBA" id="ARBA00022737"/>
    </source>
</evidence>
<organism evidence="5 6">
    <name type="scientific">Novosphingobium soli</name>
    <dbReference type="NCBI Taxonomy" id="574956"/>
    <lineage>
        <taxon>Bacteria</taxon>
        <taxon>Pseudomonadati</taxon>
        <taxon>Pseudomonadota</taxon>
        <taxon>Alphaproteobacteria</taxon>
        <taxon>Sphingomonadales</taxon>
        <taxon>Sphingomonadaceae</taxon>
        <taxon>Novosphingobium</taxon>
    </lineage>
</organism>
<protein>
    <submittedName>
        <fullName evidence="5">Tetratricopeptide repeat protein</fullName>
    </submittedName>
</protein>
<proteinExistence type="predicted"/>
<reference evidence="5 6" key="1">
    <citation type="submission" date="2024-09" db="EMBL/GenBank/DDBJ databases">
        <authorList>
            <person name="Sun Q."/>
            <person name="Mori K."/>
        </authorList>
    </citation>
    <scope>NUCLEOTIDE SEQUENCE [LARGE SCALE GENOMIC DNA]</scope>
    <source>
        <strain evidence="5 6">CCM 7706</strain>
    </source>
</reference>
<keyword evidence="4" id="KW-0732">Signal</keyword>
<comment type="caution">
    <text evidence="5">The sequence shown here is derived from an EMBL/GenBank/DDBJ whole genome shotgun (WGS) entry which is preliminary data.</text>
</comment>
<name>A0ABV6CVM9_9SPHN</name>
<feature type="repeat" description="TPR" evidence="3">
    <location>
        <begin position="98"/>
        <end position="131"/>
    </location>
</feature>
<evidence type="ECO:0000256" key="3">
    <source>
        <dbReference type="PROSITE-ProRule" id="PRU00339"/>
    </source>
</evidence>
<sequence>MRIARGARWVTGAALLASAAGLGAEPQDPRLVEIVGLIREGRQAEAVARADAMIAGFAAEQHARDVSYYCNRDRGGVANLMGAARQGAKVDLAPEAWCEALFAKGFALTDLGRFDEAGAALSQAVAMDPTNPHFRNQYGDILRLRGDAAGAIAQYHQAYDLAAADGGEITGRMATRALRGLALASESQGDLAAAQSYYEALLQQDAQDGAARAKLADIVRRRAGG</sequence>
<keyword evidence="2 3" id="KW-0802">TPR repeat</keyword>
<dbReference type="RefSeq" id="WP_379487545.1">
    <property type="nucleotide sequence ID" value="NZ_JBHLWK010000013.1"/>
</dbReference>
<feature type="chain" id="PRO_5045690757" evidence="4">
    <location>
        <begin position="20"/>
        <end position="225"/>
    </location>
</feature>
<dbReference type="SUPFAM" id="SSF48452">
    <property type="entry name" value="TPR-like"/>
    <property type="match status" value="1"/>
</dbReference>
<accession>A0ABV6CVM9</accession>
<keyword evidence="1" id="KW-0677">Repeat</keyword>
<dbReference type="Pfam" id="PF07719">
    <property type="entry name" value="TPR_2"/>
    <property type="match status" value="1"/>
</dbReference>
<dbReference type="InterPro" id="IPR013105">
    <property type="entry name" value="TPR_2"/>
</dbReference>
<evidence type="ECO:0000313" key="6">
    <source>
        <dbReference type="Proteomes" id="UP001589798"/>
    </source>
</evidence>
<feature type="signal peptide" evidence="4">
    <location>
        <begin position="1"/>
        <end position="19"/>
    </location>
</feature>
<dbReference type="InterPro" id="IPR019734">
    <property type="entry name" value="TPR_rpt"/>
</dbReference>
<dbReference type="PROSITE" id="PS50005">
    <property type="entry name" value="TPR"/>
    <property type="match status" value="1"/>
</dbReference>
<evidence type="ECO:0000256" key="4">
    <source>
        <dbReference type="SAM" id="SignalP"/>
    </source>
</evidence>
<evidence type="ECO:0000256" key="2">
    <source>
        <dbReference type="ARBA" id="ARBA00022803"/>
    </source>
</evidence>
<dbReference type="SMART" id="SM00028">
    <property type="entry name" value="TPR"/>
    <property type="match status" value="3"/>
</dbReference>
<keyword evidence="6" id="KW-1185">Reference proteome</keyword>